<dbReference type="RefSeq" id="XP_056543428.1">
    <property type="nucleotide sequence ID" value="XM_056687873.1"/>
</dbReference>
<keyword evidence="2" id="KW-0274">FAD</keyword>
<accession>A0A9W9I8M3</accession>
<dbReference type="InterPro" id="IPR036188">
    <property type="entry name" value="FAD/NAD-bd_sf"/>
</dbReference>
<dbReference type="PANTHER" id="PTHR46972:SF1">
    <property type="entry name" value="FAD DEPENDENT OXIDOREDUCTASE DOMAIN-CONTAINING PROTEIN"/>
    <property type="match status" value="1"/>
</dbReference>
<dbReference type="OrthoDB" id="655030at2759"/>
<evidence type="ECO:0000256" key="4">
    <source>
        <dbReference type="ARBA" id="ARBA00023033"/>
    </source>
</evidence>
<dbReference type="PANTHER" id="PTHR46972">
    <property type="entry name" value="MONOOXYGENASE ASQM-RELATED"/>
    <property type="match status" value="1"/>
</dbReference>
<dbReference type="GeneID" id="81427049"/>
<reference evidence="6" key="2">
    <citation type="journal article" date="2023" name="IMA Fungus">
        <title>Comparative genomic study of the Penicillium genus elucidates a diverse pangenome and 15 lateral gene transfer events.</title>
        <authorList>
            <person name="Petersen C."/>
            <person name="Sorensen T."/>
            <person name="Nielsen M.R."/>
            <person name="Sondergaard T.E."/>
            <person name="Sorensen J.L."/>
            <person name="Fitzpatrick D.A."/>
            <person name="Frisvad J.C."/>
            <person name="Nielsen K.L."/>
        </authorList>
    </citation>
    <scope>NUCLEOTIDE SEQUENCE</scope>
    <source>
        <strain evidence="6">IBT 26290</strain>
    </source>
</reference>
<dbReference type="Gene3D" id="3.50.50.60">
    <property type="entry name" value="FAD/NAD(P)-binding domain"/>
    <property type="match status" value="1"/>
</dbReference>
<name>A0A9W9I8M3_9EURO</name>
<dbReference type="GO" id="GO:0071949">
    <property type="term" value="F:FAD binding"/>
    <property type="evidence" value="ECO:0007669"/>
    <property type="project" value="InterPro"/>
</dbReference>
<dbReference type="Proteomes" id="UP001149163">
    <property type="component" value="Unassembled WGS sequence"/>
</dbReference>
<dbReference type="PRINTS" id="PR00420">
    <property type="entry name" value="RNGMNOXGNASE"/>
</dbReference>
<dbReference type="SUPFAM" id="SSF51905">
    <property type="entry name" value="FAD/NAD(P)-binding domain"/>
    <property type="match status" value="1"/>
</dbReference>
<organism evidence="6 7">
    <name type="scientific">Penicillium canariense</name>
    <dbReference type="NCBI Taxonomy" id="189055"/>
    <lineage>
        <taxon>Eukaryota</taxon>
        <taxon>Fungi</taxon>
        <taxon>Dikarya</taxon>
        <taxon>Ascomycota</taxon>
        <taxon>Pezizomycotina</taxon>
        <taxon>Eurotiomycetes</taxon>
        <taxon>Eurotiomycetidae</taxon>
        <taxon>Eurotiales</taxon>
        <taxon>Aspergillaceae</taxon>
        <taxon>Penicillium</taxon>
    </lineage>
</organism>
<reference evidence="6" key="1">
    <citation type="submission" date="2022-11" db="EMBL/GenBank/DDBJ databases">
        <authorList>
            <person name="Petersen C."/>
        </authorList>
    </citation>
    <scope>NUCLEOTIDE SEQUENCE</scope>
    <source>
        <strain evidence="6">IBT 26290</strain>
    </source>
</reference>
<evidence type="ECO:0000313" key="6">
    <source>
        <dbReference type="EMBL" id="KAJ5166967.1"/>
    </source>
</evidence>
<evidence type="ECO:0000313" key="7">
    <source>
        <dbReference type="Proteomes" id="UP001149163"/>
    </source>
</evidence>
<dbReference type="Pfam" id="PF01494">
    <property type="entry name" value="FAD_binding_3"/>
    <property type="match status" value="1"/>
</dbReference>
<keyword evidence="4 6" id="KW-0503">Monooxygenase</keyword>
<evidence type="ECO:0000256" key="2">
    <source>
        <dbReference type="ARBA" id="ARBA00022827"/>
    </source>
</evidence>
<keyword evidence="7" id="KW-1185">Reference proteome</keyword>
<dbReference type="EMBL" id="JAPQKN010000003">
    <property type="protein sequence ID" value="KAJ5166967.1"/>
    <property type="molecule type" value="Genomic_DNA"/>
</dbReference>
<comment type="caution">
    <text evidence="6">The sequence shown here is derived from an EMBL/GenBank/DDBJ whole genome shotgun (WGS) entry which is preliminary data.</text>
</comment>
<evidence type="ECO:0000256" key="1">
    <source>
        <dbReference type="ARBA" id="ARBA00022630"/>
    </source>
</evidence>
<dbReference type="GO" id="GO:0004497">
    <property type="term" value="F:monooxygenase activity"/>
    <property type="evidence" value="ECO:0007669"/>
    <property type="project" value="UniProtKB-KW"/>
</dbReference>
<gene>
    <name evidence="6" type="ORF">N7482_005748</name>
</gene>
<protein>
    <submittedName>
        <fullName evidence="6">Monooxygenase</fullName>
    </submittedName>
</protein>
<keyword evidence="3" id="KW-0560">Oxidoreductase</keyword>
<evidence type="ECO:0000259" key="5">
    <source>
        <dbReference type="Pfam" id="PF01494"/>
    </source>
</evidence>
<dbReference type="AlphaFoldDB" id="A0A9W9I8M3"/>
<feature type="domain" description="FAD-binding" evidence="5">
    <location>
        <begin position="40"/>
        <end position="295"/>
    </location>
</feature>
<dbReference type="InterPro" id="IPR002938">
    <property type="entry name" value="FAD-bd"/>
</dbReference>
<proteinExistence type="predicted"/>
<keyword evidence="1" id="KW-0285">Flavoprotein</keyword>
<evidence type="ECO:0000256" key="3">
    <source>
        <dbReference type="ARBA" id="ARBA00023002"/>
    </source>
</evidence>
<sequence>MGLLDEILAHSTLNSGDIWVWSDHWKKLSSINPKPYGGLPAATMRITRRDLKRILIEKAERTDTIWKWNTTFSGAERLSNNKIRATFSTDEGKTVSMEDCDLLVAADGTNSAVGDAFRPGDMKLHYTGATQIGGISRLPDGLPHPIHEDYGLQMSSGEGVCCIYTPFDNKTVAWALSRLEPERAAKSNFTMEEFSSLKEEALQAASMFQEPFKTVVEATDPDTAFIRPAHERPAFRHDARLRGVMFIGDANHVLNPFEFVGANLALKDGWDLAEQICRNATMESTVVSYDKSSIPRFENVYKFSHTRLGFGHSTGLKWIFYKHGMAAQRALGMV</sequence>